<gene>
    <name evidence="7" type="ORF">VNO77_21311</name>
</gene>
<dbReference type="GO" id="GO:0000272">
    <property type="term" value="P:polysaccharide catabolic process"/>
    <property type="evidence" value="ECO:0007669"/>
    <property type="project" value="InterPro"/>
</dbReference>
<name>A0AAN9LR55_CANGL</name>
<dbReference type="AlphaFoldDB" id="A0AAN9LR55"/>
<dbReference type="SUPFAM" id="SSF51445">
    <property type="entry name" value="(Trans)glycosidases"/>
    <property type="match status" value="1"/>
</dbReference>
<evidence type="ECO:0000313" key="7">
    <source>
        <dbReference type="EMBL" id="KAK7340604.1"/>
    </source>
</evidence>
<protein>
    <recommendedName>
        <fullName evidence="6">Glycoside hydrolase family 5 domain-containing protein</fullName>
    </recommendedName>
</protein>
<dbReference type="PANTHER" id="PTHR31263:SF46">
    <property type="entry name" value="HYDROLYZING O-GLYCOSYL COMPOUNDS HYDROLASE"/>
    <property type="match status" value="1"/>
</dbReference>
<sequence>MKGKPLCLMLLLVVSLFASHCSSLPLSTNKRWIVDESGKRVKLHCVNWSSHLNSMLGEGLDIIHLKDLVAEIKKIGFNCVRYTWATHMFTRYSTHKVGQTLNSLKLPGIRLGLRPYNPFLENATLVEAFDAVNDEFGKQGVMVLADNHVSDPKWCCDDNDGNGFFGDQHFNPEEWLQGLSMVANRVKGKSQVVAIGLRNELRGPSQNESDWYKYMSQGATRVHEANPNVLVSVSGLNYDTDLSFLKTRPLNVEVGNKLVYEVHSSAWSSGSPSDWIEQPVNKKCESVMKGLNDKAGFVMNGAALVMSEFGMDMTNRDEKNHRFLSCILAYLAGVGLDWALWAAQGGYYVREQDKIVDELWHMDVLI</sequence>
<keyword evidence="2 4" id="KW-0378">Hydrolase</keyword>
<dbReference type="EMBL" id="JAYMYQ010000004">
    <property type="protein sequence ID" value="KAK7340604.1"/>
    <property type="molecule type" value="Genomic_DNA"/>
</dbReference>
<dbReference type="InterPro" id="IPR001547">
    <property type="entry name" value="Glyco_hydro_5"/>
</dbReference>
<accession>A0AAN9LR55</accession>
<evidence type="ECO:0000256" key="1">
    <source>
        <dbReference type="ARBA" id="ARBA00005641"/>
    </source>
</evidence>
<evidence type="ECO:0000256" key="5">
    <source>
        <dbReference type="SAM" id="SignalP"/>
    </source>
</evidence>
<feature type="chain" id="PRO_5043030789" description="Glycoside hydrolase family 5 domain-containing protein" evidence="5">
    <location>
        <begin position="24"/>
        <end position="366"/>
    </location>
</feature>
<dbReference type="InterPro" id="IPR017853">
    <property type="entry name" value="GH"/>
</dbReference>
<evidence type="ECO:0000259" key="6">
    <source>
        <dbReference type="Pfam" id="PF00150"/>
    </source>
</evidence>
<dbReference type="GO" id="GO:0004553">
    <property type="term" value="F:hydrolase activity, hydrolyzing O-glycosyl compounds"/>
    <property type="evidence" value="ECO:0007669"/>
    <property type="project" value="InterPro"/>
</dbReference>
<keyword evidence="5" id="KW-0732">Signal</keyword>
<dbReference type="PANTHER" id="PTHR31263">
    <property type="entry name" value="CELLULASE FAMILY PROTEIN (AFU_ORTHOLOGUE AFUA_5G14560)"/>
    <property type="match status" value="1"/>
</dbReference>
<feature type="domain" description="Glycoside hydrolase family 5" evidence="6">
    <location>
        <begin position="35"/>
        <end position="343"/>
    </location>
</feature>
<feature type="signal peptide" evidence="5">
    <location>
        <begin position="1"/>
        <end position="23"/>
    </location>
</feature>
<evidence type="ECO:0000256" key="2">
    <source>
        <dbReference type="ARBA" id="ARBA00022801"/>
    </source>
</evidence>
<dbReference type="Pfam" id="PF00150">
    <property type="entry name" value="Cellulase"/>
    <property type="match status" value="1"/>
</dbReference>
<reference evidence="7 8" key="1">
    <citation type="submission" date="2024-01" db="EMBL/GenBank/DDBJ databases">
        <title>The genomes of 5 underutilized Papilionoideae crops provide insights into root nodulation and disease resistanc.</title>
        <authorList>
            <person name="Jiang F."/>
        </authorList>
    </citation>
    <scope>NUCLEOTIDE SEQUENCE [LARGE SCALE GENOMIC DNA]</scope>
    <source>
        <strain evidence="7">LVBAO_FW01</strain>
        <tissue evidence="7">Leaves</tissue>
    </source>
</reference>
<evidence type="ECO:0000256" key="3">
    <source>
        <dbReference type="ARBA" id="ARBA00023295"/>
    </source>
</evidence>
<dbReference type="Proteomes" id="UP001367508">
    <property type="component" value="Unassembled WGS sequence"/>
</dbReference>
<evidence type="ECO:0000313" key="8">
    <source>
        <dbReference type="Proteomes" id="UP001367508"/>
    </source>
</evidence>
<keyword evidence="8" id="KW-1185">Reference proteome</keyword>
<keyword evidence="3 4" id="KW-0326">Glycosidase</keyword>
<proteinExistence type="inferred from homology"/>
<comment type="similarity">
    <text evidence="1 4">Belongs to the glycosyl hydrolase 5 (cellulase A) family.</text>
</comment>
<evidence type="ECO:0000256" key="4">
    <source>
        <dbReference type="RuleBase" id="RU361153"/>
    </source>
</evidence>
<organism evidence="7 8">
    <name type="scientific">Canavalia gladiata</name>
    <name type="common">Sword bean</name>
    <name type="synonym">Dolichos gladiatus</name>
    <dbReference type="NCBI Taxonomy" id="3824"/>
    <lineage>
        <taxon>Eukaryota</taxon>
        <taxon>Viridiplantae</taxon>
        <taxon>Streptophyta</taxon>
        <taxon>Embryophyta</taxon>
        <taxon>Tracheophyta</taxon>
        <taxon>Spermatophyta</taxon>
        <taxon>Magnoliopsida</taxon>
        <taxon>eudicotyledons</taxon>
        <taxon>Gunneridae</taxon>
        <taxon>Pentapetalae</taxon>
        <taxon>rosids</taxon>
        <taxon>fabids</taxon>
        <taxon>Fabales</taxon>
        <taxon>Fabaceae</taxon>
        <taxon>Papilionoideae</taxon>
        <taxon>50 kb inversion clade</taxon>
        <taxon>NPAAA clade</taxon>
        <taxon>indigoferoid/millettioid clade</taxon>
        <taxon>Phaseoleae</taxon>
        <taxon>Canavalia</taxon>
    </lineage>
</organism>
<comment type="caution">
    <text evidence="7">The sequence shown here is derived from an EMBL/GenBank/DDBJ whole genome shotgun (WGS) entry which is preliminary data.</text>
</comment>
<dbReference type="Gene3D" id="3.20.20.80">
    <property type="entry name" value="Glycosidases"/>
    <property type="match status" value="1"/>
</dbReference>